<gene>
    <name evidence="1" type="primary">hmuT_1</name>
    <name evidence="1" type="ORF">NCTC12965_07435</name>
</gene>
<proteinExistence type="predicted"/>
<dbReference type="Gene3D" id="3.40.50.1980">
    <property type="entry name" value="Nitrogenase molybdenum iron protein domain"/>
    <property type="match status" value="1"/>
</dbReference>
<sequence>MQGFSRYRPLSQEGVIASEPDLLLVTTDGVRSIGGQENLWLLPGMALTPRGKTAAC</sequence>
<accession>A0A4V6KY44</accession>
<dbReference type="EMBL" id="CABEEZ010000145">
    <property type="protein sequence ID" value="VTR57588.1"/>
    <property type="molecule type" value="Genomic_DNA"/>
</dbReference>
<organism evidence="1">
    <name type="scientific">Serratia fonticola</name>
    <dbReference type="NCBI Taxonomy" id="47917"/>
    <lineage>
        <taxon>Bacteria</taxon>
        <taxon>Pseudomonadati</taxon>
        <taxon>Pseudomonadota</taxon>
        <taxon>Gammaproteobacteria</taxon>
        <taxon>Enterobacterales</taxon>
        <taxon>Yersiniaceae</taxon>
        <taxon>Serratia</taxon>
    </lineage>
</organism>
<name>A0A4V6KY44_SERFO</name>
<evidence type="ECO:0000313" key="1">
    <source>
        <dbReference type="EMBL" id="VTR57588.1"/>
    </source>
</evidence>
<protein>
    <submittedName>
        <fullName evidence="1">Hemin-binding periplasmic protein hmuT</fullName>
    </submittedName>
</protein>
<dbReference type="AlphaFoldDB" id="A0A4V6KY44"/>
<reference evidence="1" key="1">
    <citation type="submission" date="2019-05" db="EMBL/GenBank/DDBJ databases">
        <authorList>
            <consortium name="Pathogen Informatics"/>
        </authorList>
    </citation>
    <scope>NUCLEOTIDE SEQUENCE [LARGE SCALE GENOMIC DNA]</scope>
    <source>
        <strain evidence="1">NCTC12965</strain>
    </source>
</reference>